<name>A0AAX6M6E2_9PEZI</name>
<feature type="region of interest" description="Disordered" evidence="1">
    <location>
        <begin position="302"/>
        <end position="349"/>
    </location>
</feature>
<dbReference type="EMBL" id="JBANMG010000010">
    <property type="protein sequence ID" value="KAK6948045.1"/>
    <property type="molecule type" value="Genomic_DNA"/>
</dbReference>
<evidence type="ECO:0000313" key="2">
    <source>
        <dbReference type="EMBL" id="KAK6948045.1"/>
    </source>
</evidence>
<proteinExistence type="predicted"/>
<sequence>MNHGQPSFSASTREPRLGVCHFPSALNTCHAMAEQEVSDSSKQLSLIEKIKLLKISCKHGPRLLHCKPSGKHSEKEVWTTIMEEFSTTVRAGVFRKYTEVKKANNKMCTNRRKQTKGAVPPQRRSRMVNLDMWIDRWVRIWKCHDLITKIASTHRVIRETIGEKKLKKIFGHRIDGTELPQELGVLTFSDPLWKTIQKQIRTAERSLRTRHFSSFVSEDDSDFTDEEEQEDDAERDSCTEGPPLQSIETDDQIIVPSTPKDLPSMRPGQNISTEVKSPGLSPRTQARLKDLERGFINILKANKTTTGEKISVLQLAEQSSSQQRVSPPRTPPRPQERCISISPKPRSTG</sequence>
<evidence type="ECO:0000313" key="3">
    <source>
        <dbReference type="Proteomes" id="UP001369815"/>
    </source>
</evidence>
<gene>
    <name evidence="2" type="ORF">Daesc_009809</name>
</gene>
<organism evidence="2 3">
    <name type="scientific">Daldinia eschscholtzii</name>
    <dbReference type="NCBI Taxonomy" id="292717"/>
    <lineage>
        <taxon>Eukaryota</taxon>
        <taxon>Fungi</taxon>
        <taxon>Dikarya</taxon>
        <taxon>Ascomycota</taxon>
        <taxon>Pezizomycotina</taxon>
        <taxon>Sordariomycetes</taxon>
        <taxon>Xylariomycetidae</taxon>
        <taxon>Xylariales</taxon>
        <taxon>Hypoxylaceae</taxon>
        <taxon>Daldinia</taxon>
    </lineage>
</organism>
<keyword evidence="3" id="KW-1185">Reference proteome</keyword>
<dbReference type="AlphaFoldDB" id="A0AAX6M6E2"/>
<dbReference type="Proteomes" id="UP001369815">
    <property type="component" value="Unassembled WGS sequence"/>
</dbReference>
<evidence type="ECO:0000256" key="1">
    <source>
        <dbReference type="SAM" id="MobiDB-lite"/>
    </source>
</evidence>
<feature type="compositionally biased region" description="Low complexity" evidence="1">
    <location>
        <begin position="318"/>
        <end position="327"/>
    </location>
</feature>
<feature type="region of interest" description="Disordered" evidence="1">
    <location>
        <begin position="218"/>
        <end position="283"/>
    </location>
</feature>
<feature type="compositionally biased region" description="Acidic residues" evidence="1">
    <location>
        <begin position="218"/>
        <end position="234"/>
    </location>
</feature>
<accession>A0AAX6M6E2</accession>
<reference evidence="2 3" key="1">
    <citation type="journal article" date="2024" name="Front Chem Biol">
        <title>Unveiling the potential of Daldinia eschscholtzii MFLUCC 19-0629 through bioactivity and bioinformatics studies for enhanced sustainable agriculture production.</title>
        <authorList>
            <person name="Brooks S."/>
            <person name="Weaver J.A."/>
            <person name="Klomchit A."/>
            <person name="Alharthi S.A."/>
            <person name="Onlamun T."/>
            <person name="Nurani R."/>
            <person name="Vong T.K."/>
            <person name="Alberti F."/>
            <person name="Greco C."/>
        </authorList>
    </citation>
    <scope>NUCLEOTIDE SEQUENCE [LARGE SCALE GENOMIC DNA]</scope>
    <source>
        <strain evidence="2">MFLUCC 19-0629</strain>
    </source>
</reference>
<evidence type="ECO:0008006" key="4">
    <source>
        <dbReference type="Google" id="ProtNLM"/>
    </source>
</evidence>
<protein>
    <recommendedName>
        <fullName evidence="4">Transposase</fullName>
    </recommendedName>
</protein>
<comment type="caution">
    <text evidence="2">The sequence shown here is derived from an EMBL/GenBank/DDBJ whole genome shotgun (WGS) entry which is preliminary data.</text>
</comment>